<dbReference type="SUPFAM" id="SSF56112">
    <property type="entry name" value="Protein kinase-like (PK-like)"/>
    <property type="match status" value="1"/>
</dbReference>
<dbReference type="PROSITE" id="PS50011">
    <property type="entry name" value="PROTEIN_KINASE_DOM"/>
    <property type="match status" value="1"/>
</dbReference>
<evidence type="ECO:0000313" key="5">
    <source>
        <dbReference type="Proteomes" id="UP001255856"/>
    </source>
</evidence>
<dbReference type="EMBL" id="JASFZW010000004">
    <property type="protein sequence ID" value="KAK2078535.1"/>
    <property type="molecule type" value="Genomic_DNA"/>
</dbReference>
<dbReference type="PROSITE" id="PS00108">
    <property type="entry name" value="PROTEIN_KINASE_ST"/>
    <property type="match status" value="1"/>
</dbReference>
<evidence type="ECO:0000259" key="3">
    <source>
        <dbReference type="PROSITE" id="PS50011"/>
    </source>
</evidence>
<evidence type="ECO:0000313" key="4">
    <source>
        <dbReference type="EMBL" id="KAK2078535.1"/>
    </source>
</evidence>
<dbReference type="Gene3D" id="3.30.200.20">
    <property type="entry name" value="Phosphorylase Kinase, domain 1"/>
    <property type="match status" value="1"/>
</dbReference>
<name>A0AAD9IJU5_PROWI</name>
<dbReference type="FunFam" id="1.10.510.10:FF:000947">
    <property type="entry name" value="serine/threonine-protein kinase OSR1"/>
    <property type="match status" value="1"/>
</dbReference>
<dbReference type="GO" id="GO:0043539">
    <property type="term" value="F:protein serine/threonine kinase activator activity"/>
    <property type="evidence" value="ECO:0007669"/>
    <property type="project" value="InterPro"/>
</dbReference>
<dbReference type="InterPro" id="IPR047173">
    <property type="entry name" value="STRAD_A/B-like"/>
</dbReference>
<keyword evidence="5" id="KW-1185">Reference proteome</keyword>
<gene>
    <name evidence="4" type="ORF">QBZ16_003375</name>
</gene>
<sequence length="596" mass="65208">MRSQSNVFAHHHKREYPTNADAYELLEEAGRGVSATVWRALCKPYNEPVAVKLLDLENMNCSLDEIVREAQTMRSLQHPNLLPLLASFVHKENLWMVMPYVSGGSVQNVMRFAYADGLDEPVIATIMRDVLRALEYLHRHGIIHRDIKAGNILLASTGQVLLADFGVAATLERGGSWGDKMMARNTFVGTPCWMAPEVMEQSHGYDARADIWSFGITLLECAHGHAPFAKLPPMKVLLMTIQNPPPTLDSEPCKKPYSKAMRDLVAKCLVKDPTRRPTAAQLLEHKFFKGAQDAAFLVRHLLAGLPSVPERVQLMRQGHGQRPDVQDKEILASQQEYRRGVSSWNFDVAALKAAAAEARHNEERLAPISEGSEVADLGRQPSVSALGEAPGNGSPQSGLRSPERAGARRVLSKGASLMKEQGRFKVYEGDEAPPFATPPDGARVNGAQYLDEFARARATPGGEPAEDQERAKRKGRFRYVEEDYAGDVAAKARTPGGMAKYGWFSAGPLEGRPGSQASPTGPPLGVLLPQLQEMLESVTLQQEALREMVAAVSDADRGRMAALNAFIGARRPLRDRLRAAGASTSDAPSQRTTSES</sequence>
<dbReference type="SMART" id="SM00220">
    <property type="entry name" value="S_TKc"/>
    <property type="match status" value="1"/>
</dbReference>
<comment type="similarity">
    <text evidence="1">Belongs to the protein kinase superfamily. STE Ser/Thr protein kinase family. STE20 subfamily.</text>
</comment>
<dbReference type="Pfam" id="PF00069">
    <property type="entry name" value="Pkinase"/>
    <property type="match status" value="1"/>
</dbReference>
<dbReference type="InterPro" id="IPR008271">
    <property type="entry name" value="Ser/Thr_kinase_AS"/>
</dbReference>
<feature type="domain" description="Protein kinase" evidence="3">
    <location>
        <begin position="23"/>
        <end position="288"/>
    </location>
</feature>
<reference evidence="4" key="1">
    <citation type="submission" date="2021-01" db="EMBL/GenBank/DDBJ databases">
        <authorList>
            <person name="Eckstrom K.M.E."/>
        </authorList>
    </citation>
    <scope>NUCLEOTIDE SEQUENCE</scope>
    <source>
        <strain evidence="4">UVCC 0001</strain>
    </source>
</reference>
<dbReference type="GO" id="GO:0004672">
    <property type="term" value="F:protein kinase activity"/>
    <property type="evidence" value="ECO:0007669"/>
    <property type="project" value="InterPro"/>
</dbReference>
<feature type="region of interest" description="Disordered" evidence="2">
    <location>
        <begin position="577"/>
        <end position="596"/>
    </location>
</feature>
<feature type="compositionally biased region" description="Polar residues" evidence="2">
    <location>
        <begin position="583"/>
        <end position="596"/>
    </location>
</feature>
<dbReference type="Proteomes" id="UP001255856">
    <property type="component" value="Unassembled WGS sequence"/>
</dbReference>
<dbReference type="GO" id="GO:0005524">
    <property type="term" value="F:ATP binding"/>
    <property type="evidence" value="ECO:0007669"/>
    <property type="project" value="InterPro"/>
</dbReference>
<dbReference type="InterPro" id="IPR011009">
    <property type="entry name" value="Kinase-like_dom_sf"/>
</dbReference>
<evidence type="ECO:0000256" key="1">
    <source>
        <dbReference type="ARBA" id="ARBA00008874"/>
    </source>
</evidence>
<dbReference type="Gene3D" id="1.10.510.10">
    <property type="entry name" value="Transferase(Phosphotransferase) domain 1"/>
    <property type="match status" value="1"/>
</dbReference>
<dbReference type="PANTHER" id="PTHR48014:SF21">
    <property type="entry name" value="SERINE_THREONINE-PROTEIN KINASE FRAY2"/>
    <property type="match status" value="1"/>
</dbReference>
<comment type="caution">
    <text evidence="4">The sequence shown here is derived from an EMBL/GenBank/DDBJ whole genome shotgun (WGS) entry which is preliminary data.</text>
</comment>
<dbReference type="PANTHER" id="PTHR48014">
    <property type="entry name" value="SERINE/THREONINE-PROTEIN KINASE FRAY2"/>
    <property type="match status" value="1"/>
</dbReference>
<dbReference type="AlphaFoldDB" id="A0AAD9IJU5"/>
<feature type="region of interest" description="Disordered" evidence="2">
    <location>
        <begin position="382"/>
        <end position="406"/>
    </location>
</feature>
<dbReference type="InterPro" id="IPR000719">
    <property type="entry name" value="Prot_kinase_dom"/>
</dbReference>
<organism evidence="4 5">
    <name type="scientific">Prototheca wickerhamii</name>
    <dbReference type="NCBI Taxonomy" id="3111"/>
    <lineage>
        <taxon>Eukaryota</taxon>
        <taxon>Viridiplantae</taxon>
        <taxon>Chlorophyta</taxon>
        <taxon>core chlorophytes</taxon>
        <taxon>Trebouxiophyceae</taxon>
        <taxon>Chlorellales</taxon>
        <taxon>Chlorellaceae</taxon>
        <taxon>Prototheca</taxon>
    </lineage>
</organism>
<evidence type="ECO:0000256" key="2">
    <source>
        <dbReference type="SAM" id="MobiDB-lite"/>
    </source>
</evidence>
<protein>
    <recommendedName>
        <fullName evidence="3">Protein kinase domain-containing protein</fullName>
    </recommendedName>
</protein>
<proteinExistence type="inferred from homology"/>
<accession>A0AAD9IJU5</accession>